<evidence type="ECO:0000313" key="6">
    <source>
        <dbReference type="Proteomes" id="UP000320672"/>
    </source>
</evidence>
<keyword evidence="2" id="KW-0863">Zinc-finger</keyword>
<evidence type="ECO:0000256" key="1">
    <source>
        <dbReference type="ARBA" id="ARBA00022723"/>
    </source>
</evidence>
<dbReference type="Pfam" id="PF01258">
    <property type="entry name" value="zf-dskA_traR"/>
    <property type="match status" value="1"/>
</dbReference>
<accession>A0A517MH19</accession>
<dbReference type="GO" id="GO:0008270">
    <property type="term" value="F:zinc ion binding"/>
    <property type="evidence" value="ECO:0007669"/>
    <property type="project" value="UniProtKB-KW"/>
</dbReference>
<proteinExistence type="predicted"/>
<evidence type="ECO:0000256" key="2">
    <source>
        <dbReference type="ARBA" id="ARBA00022771"/>
    </source>
</evidence>
<keyword evidence="6" id="KW-1185">Reference proteome</keyword>
<evidence type="ECO:0000259" key="4">
    <source>
        <dbReference type="Pfam" id="PF01258"/>
    </source>
</evidence>
<keyword evidence="3" id="KW-0862">Zinc</keyword>
<dbReference type="KEGG" id="rml:FF011L_29540"/>
<dbReference type="AlphaFoldDB" id="A0A517MH19"/>
<dbReference type="Proteomes" id="UP000320672">
    <property type="component" value="Chromosome"/>
</dbReference>
<reference evidence="5 6" key="1">
    <citation type="submission" date="2019-02" db="EMBL/GenBank/DDBJ databases">
        <title>Deep-cultivation of Planctomycetes and their phenomic and genomic characterization uncovers novel biology.</title>
        <authorList>
            <person name="Wiegand S."/>
            <person name="Jogler M."/>
            <person name="Boedeker C."/>
            <person name="Pinto D."/>
            <person name="Vollmers J."/>
            <person name="Rivas-Marin E."/>
            <person name="Kohn T."/>
            <person name="Peeters S.H."/>
            <person name="Heuer A."/>
            <person name="Rast P."/>
            <person name="Oberbeckmann S."/>
            <person name="Bunk B."/>
            <person name="Jeske O."/>
            <person name="Meyerdierks A."/>
            <person name="Storesund J.E."/>
            <person name="Kallscheuer N."/>
            <person name="Luecker S."/>
            <person name="Lage O.M."/>
            <person name="Pohl T."/>
            <person name="Merkel B.J."/>
            <person name="Hornburger P."/>
            <person name="Mueller R.-W."/>
            <person name="Bruemmer F."/>
            <person name="Labrenz M."/>
            <person name="Spormann A.M."/>
            <person name="Op den Camp H."/>
            <person name="Overmann J."/>
            <person name="Amann R."/>
            <person name="Jetten M.S.M."/>
            <person name="Mascher T."/>
            <person name="Medema M.H."/>
            <person name="Devos D.P."/>
            <person name="Kaster A.-K."/>
            <person name="Ovreas L."/>
            <person name="Rohde M."/>
            <person name="Galperin M.Y."/>
            <person name="Jogler C."/>
        </authorList>
    </citation>
    <scope>NUCLEOTIDE SEQUENCE [LARGE SCALE GENOMIC DNA]</scope>
    <source>
        <strain evidence="5 6">FF011L</strain>
    </source>
</reference>
<dbReference type="EMBL" id="CP036262">
    <property type="protein sequence ID" value="QDS94176.1"/>
    <property type="molecule type" value="Genomic_DNA"/>
</dbReference>
<dbReference type="InterPro" id="IPR000962">
    <property type="entry name" value="Znf_DskA_TraR"/>
</dbReference>
<evidence type="ECO:0000256" key="3">
    <source>
        <dbReference type="ARBA" id="ARBA00022833"/>
    </source>
</evidence>
<name>A0A517MH19_9BACT</name>
<keyword evidence="1" id="KW-0479">Metal-binding</keyword>
<feature type="domain" description="Zinc finger DksA/TraR C4-type" evidence="4">
    <location>
        <begin position="117"/>
        <end position="146"/>
    </location>
</feature>
<gene>
    <name evidence="5" type="ORF">FF011L_29540</name>
</gene>
<evidence type="ECO:0000313" key="5">
    <source>
        <dbReference type="EMBL" id="QDS94176.1"/>
    </source>
</evidence>
<organism evidence="5 6">
    <name type="scientific">Roseimaritima multifibrata</name>
    <dbReference type="NCBI Taxonomy" id="1930274"/>
    <lineage>
        <taxon>Bacteria</taxon>
        <taxon>Pseudomonadati</taxon>
        <taxon>Planctomycetota</taxon>
        <taxon>Planctomycetia</taxon>
        <taxon>Pirellulales</taxon>
        <taxon>Pirellulaceae</taxon>
        <taxon>Roseimaritima</taxon>
    </lineage>
</organism>
<protein>
    <recommendedName>
        <fullName evidence="4">Zinc finger DksA/TraR C4-type domain-containing protein</fullName>
    </recommendedName>
</protein>
<sequence length="184" mass="20499">MHRGRHIVRLDALVQFLGRSHFGGGLGFFYIDAMSGLLQSIHCPACQHKKVVGYSEKLRTLHALGKLRRAKNPEPDLVQELFVTSLPQLSCSGCGSADLELRSQVVEEEDPEFWGEARRCEVCRETLMPERLEIFPDTVRCAACLSKPDPETEDDFCPSCGDRLTTRLAGGGLTRYRRSCPSCG</sequence>